<reference evidence="1 2" key="1">
    <citation type="journal article" date="2006" name="Nature">
        <title>Global trends of whole-genome duplications revealed by the ciliate Paramecium tetraurelia.</title>
        <authorList>
            <consortium name="Genoscope"/>
            <person name="Aury J.-M."/>
            <person name="Jaillon O."/>
            <person name="Duret L."/>
            <person name="Noel B."/>
            <person name="Jubin C."/>
            <person name="Porcel B.M."/>
            <person name="Segurens B."/>
            <person name="Daubin V."/>
            <person name="Anthouard V."/>
            <person name="Aiach N."/>
            <person name="Arnaiz O."/>
            <person name="Billaut A."/>
            <person name="Beisson J."/>
            <person name="Blanc I."/>
            <person name="Bouhouche K."/>
            <person name="Camara F."/>
            <person name="Duharcourt S."/>
            <person name="Guigo R."/>
            <person name="Gogendeau D."/>
            <person name="Katinka M."/>
            <person name="Keller A.-M."/>
            <person name="Kissmehl R."/>
            <person name="Klotz C."/>
            <person name="Koll F."/>
            <person name="Le Moue A."/>
            <person name="Lepere C."/>
            <person name="Malinsky S."/>
            <person name="Nowacki M."/>
            <person name="Nowak J.K."/>
            <person name="Plattner H."/>
            <person name="Poulain J."/>
            <person name="Ruiz F."/>
            <person name="Serrano V."/>
            <person name="Zagulski M."/>
            <person name="Dessen P."/>
            <person name="Betermier M."/>
            <person name="Weissenbach J."/>
            <person name="Scarpelli C."/>
            <person name="Schachter V."/>
            <person name="Sperling L."/>
            <person name="Meyer E."/>
            <person name="Cohen J."/>
            <person name="Wincker P."/>
        </authorList>
    </citation>
    <scope>NUCLEOTIDE SEQUENCE [LARGE SCALE GENOMIC DNA]</scope>
    <source>
        <strain evidence="1 2">Stock d4-2</strain>
    </source>
</reference>
<dbReference type="KEGG" id="ptm:GSPATT00038826001"/>
<gene>
    <name evidence="1" type="ORF">GSPATT00038826001</name>
</gene>
<dbReference type="EMBL" id="CT868137">
    <property type="protein sequence ID" value="CAK72869.1"/>
    <property type="molecule type" value="Genomic_DNA"/>
</dbReference>
<accession>A0CQ02</accession>
<sequence length="135" mass="15832">MIITGSDGLFYCNPQFISALIEVRQQHKHALFEVEFNIHIGSFSDTNYITSYISCQVLSKFSNALILIKAAYGDAFLLQDYIRSTLNYQYIYLQSKRWFDNVSSVQHKHLSSEYKKQSKIQYNIITRIRALLQNY</sequence>
<organism evidence="1 2">
    <name type="scientific">Paramecium tetraurelia</name>
    <dbReference type="NCBI Taxonomy" id="5888"/>
    <lineage>
        <taxon>Eukaryota</taxon>
        <taxon>Sar</taxon>
        <taxon>Alveolata</taxon>
        <taxon>Ciliophora</taxon>
        <taxon>Intramacronucleata</taxon>
        <taxon>Oligohymenophorea</taxon>
        <taxon>Peniculida</taxon>
        <taxon>Parameciidae</taxon>
        <taxon>Paramecium</taxon>
    </lineage>
</organism>
<protein>
    <submittedName>
        <fullName evidence="1">Uncharacterized protein</fullName>
    </submittedName>
</protein>
<dbReference type="HOGENOM" id="CLU_1889796_0_0_1"/>
<keyword evidence="2" id="KW-1185">Reference proteome</keyword>
<proteinExistence type="predicted"/>
<dbReference type="Proteomes" id="UP000000600">
    <property type="component" value="Unassembled WGS sequence"/>
</dbReference>
<dbReference type="InParanoid" id="A0CQ02"/>
<name>A0CQ02_PARTE</name>
<evidence type="ECO:0000313" key="1">
    <source>
        <dbReference type="EMBL" id="CAK72869.1"/>
    </source>
</evidence>
<dbReference type="AlphaFoldDB" id="A0CQ02"/>
<dbReference type="RefSeq" id="XP_001440266.1">
    <property type="nucleotide sequence ID" value="XM_001440229.2"/>
</dbReference>
<evidence type="ECO:0000313" key="2">
    <source>
        <dbReference type="Proteomes" id="UP000000600"/>
    </source>
</evidence>
<dbReference type="GeneID" id="5026053"/>